<dbReference type="EMBL" id="VUAA01000022">
    <property type="protein sequence ID" value="KAA1253368.1"/>
    <property type="molecule type" value="Genomic_DNA"/>
</dbReference>
<accession>A0A5Q6PEQ3</accession>
<reference evidence="1 2" key="1">
    <citation type="submission" date="2019-09" db="EMBL/GenBank/DDBJ databases">
        <authorList>
            <person name="Kritzky A."/>
            <person name="Schelkanova E.Y."/>
            <person name="Alkhova Z.V."/>
            <person name="Smirnova N.I."/>
        </authorList>
    </citation>
    <scope>NUCLEOTIDE SEQUENCE [LARGE SCALE GENOMIC DNA]</scope>
    <source>
        <strain evidence="1 2">M1526</strain>
    </source>
</reference>
<evidence type="ECO:0000313" key="1">
    <source>
        <dbReference type="EMBL" id="KAA1253368.1"/>
    </source>
</evidence>
<name>A0A5Q6PEQ3_VIBCL</name>
<organism evidence="1 2">
    <name type="scientific">Vibrio cholerae</name>
    <dbReference type="NCBI Taxonomy" id="666"/>
    <lineage>
        <taxon>Bacteria</taxon>
        <taxon>Pseudomonadati</taxon>
        <taxon>Pseudomonadota</taxon>
        <taxon>Gammaproteobacteria</taxon>
        <taxon>Vibrionales</taxon>
        <taxon>Vibrionaceae</taxon>
        <taxon>Vibrio</taxon>
    </lineage>
</organism>
<dbReference type="AlphaFoldDB" id="A0A5Q6PEQ3"/>
<protein>
    <submittedName>
        <fullName evidence="1">Uncharacterized protein</fullName>
    </submittedName>
</protein>
<sequence length="225" mass="25796">MYKFGEIPQKKADQKNCMVRGDAGVYEVVSVLEQEAIIVRAGYQETHNVSKLKFISKEQFDRHMQLTNPMKTHPCKLIETISLDTIGVKLDVVSASVGRDALGEIVINDLMYVFVSPDSTNSLPRFSKSLINKTFEPKIDWFERIKSADSIDTLVRTLVEADNGVEVDKEYLLEEPLKSLEPQRILISKIEGTTLYYKKMTKSGKPGKQEFCFFSDYKYRIVREH</sequence>
<gene>
    <name evidence="1" type="ORF">F0M16_17705</name>
</gene>
<comment type="caution">
    <text evidence="1">The sequence shown here is derived from an EMBL/GenBank/DDBJ whole genome shotgun (WGS) entry which is preliminary data.</text>
</comment>
<dbReference type="Proteomes" id="UP000323225">
    <property type="component" value="Unassembled WGS sequence"/>
</dbReference>
<evidence type="ECO:0000313" key="2">
    <source>
        <dbReference type="Proteomes" id="UP000323225"/>
    </source>
</evidence>
<proteinExistence type="predicted"/>